<organism evidence="2 3">
    <name type="scientific">Nonomuraea insulae</name>
    <dbReference type="NCBI Taxonomy" id="1616787"/>
    <lineage>
        <taxon>Bacteria</taxon>
        <taxon>Bacillati</taxon>
        <taxon>Actinomycetota</taxon>
        <taxon>Actinomycetes</taxon>
        <taxon>Streptosporangiales</taxon>
        <taxon>Streptosporangiaceae</taxon>
        <taxon>Nonomuraea</taxon>
    </lineage>
</organism>
<evidence type="ECO:0000313" key="2">
    <source>
        <dbReference type="EMBL" id="MFC5834680.1"/>
    </source>
</evidence>
<sequence>MAPPQAIIRPALPADLKAVAEIFEHYVSHTVITFEQTPPPAADWQRRLDDLAARGMPFLVAERSGDVAGYAYAGPWRAKPAYRYTVENSIYLAPDLTGMGLGSALLGALVDRCAAAGFRRMIAVIADSGSRASLTLHERFGFTHAGRLTGVGHKHGRWIDTVLMERALTPFTSHDIRQGVKARR</sequence>
<dbReference type="GO" id="GO:0016746">
    <property type="term" value="F:acyltransferase activity"/>
    <property type="evidence" value="ECO:0007669"/>
    <property type="project" value="UniProtKB-KW"/>
</dbReference>
<dbReference type="PROSITE" id="PS51186">
    <property type="entry name" value="GNAT"/>
    <property type="match status" value="1"/>
</dbReference>
<dbReference type="Gene3D" id="3.40.630.30">
    <property type="match status" value="1"/>
</dbReference>
<gene>
    <name evidence="2" type="ORF">ACFPZ3_63480</name>
</gene>
<dbReference type="PANTHER" id="PTHR43072:SF8">
    <property type="entry name" value="ACYLTRANSFERASE FABY-RELATED"/>
    <property type="match status" value="1"/>
</dbReference>
<feature type="domain" description="N-acetyltransferase" evidence="1">
    <location>
        <begin position="6"/>
        <end position="169"/>
    </location>
</feature>
<evidence type="ECO:0000259" key="1">
    <source>
        <dbReference type="PROSITE" id="PS51186"/>
    </source>
</evidence>
<dbReference type="Proteomes" id="UP001596058">
    <property type="component" value="Unassembled WGS sequence"/>
</dbReference>
<dbReference type="InterPro" id="IPR000182">
    <property type="entry name" value="GNAT_dom"/>
</dbReference>
<dbReference type="PANTHER" id="PTHR43072">
    <property type="entry name" value="N-ACETYLTRANSFERASE"/>
    <property type="match status" value="1"/>
</dbReference>
<accession>A0ABW1D9C5</accession>
<reference evidence="3" key="1">
    <citation type="journal article" date="2019" name="Int. J. Syst. Evol. Microbiol.">
        <title>The Global Catalogue of Microorganisms (GCM) 10K type strain sequencing project: providing services to taxonomists for standard genome sequencing and annotation.</title>
        <authorList>
            <consortium name="The Broad Institute Genomics Platform"/>
            <consortium name="The Broad Institute Genome Sequencing Center for Infectious Disease"/>
            <person name="Wu L."/>
            <person name="Ma J."/>
        </authorList>
    </citation>
    <scope>NUCLEOTIDE SEQUENCE [LARGE SCALE GENOMIC DNA]</scope>
    <source>
        <strain evidence="3">CCUG 53903</strain>
    </source>
</reference>
<dbReference type="RefSeq" id="WP_379524094.1">
    <property type="nucleotide sequence ID" value="NZ_JBHSPA010000115.1"/>
</dbReference>
<dbReference type="SUPFAM" id="SSF55729">
    <property type="entry name" value="Acyl-CoA N-acyltransferases (Nat)"/>
    <property type="match status" value="1"/>
</dbReference>
<comment type="caution">
    <text evidence="2">The sequence shown here is derived from an EMBL/GenBank/DDBJ whole genome shotgun (WGS) entry which is preliminary data.</text>
</comment>
<name>A0ABW1D9C5_9ACTN</name>
<dbReference type="EC" id="2.3.-.-" evidence="2"/>
<keyword evidence="2" id="KW-0012">Acyltransferase</keyword>
<dbReference type="Pfam" id="PF13420">
    <property type="entry name" value="Acetyltransf_4"/>
    <property type="match status" value="1"/>
</dbReference>
<dbReference type="EMBL" id="JBHSPA010000115">
    <property type="protein sequence ID" value="MFC5834680.1"/>
    <property type="molecule type" value="Genomic_DNA"/>
</dbReference>
<evidence type="ECO:0000313" key="3">
    <source>
        <dbReference type="Proteomes" id="UP001596058"/>
    </source>
</evidence>
<proteinExistence type="predicted"/>
<dbReference type="InterPro" id="IPR016181">
    <property type="entry name" value="Acyl_CoA_acyltransferase"/>
</dbReference>
<keyword evidence="3" id="KW-1185">Reference proteome</keyword>
<keyword evidence="2" id="KW-0808">Transferase</keyword>
<protein>
    <submittedName>
        <fullName evidence="2">GNAT family N-acetyltransferase</fullName>
        <ecNumber evidence="2">2.3.-.-</ecNumber>
    </submittedName>
</protein>
<dbReference type="CDD" id="cd04301">
    <property type="entry name" value="NAT_SF"/>
    <property type="match status" value="1"/>
</dbReference>